<keyword evidence="5 6" id="KW-0472">Membrane</keyword>
<dbReference type="PANTHER" id="PTHR30572">
    <property type="entry name" value="MEMBRANE COMPONENT OF TRANSPORTER-RELATED"/>
    <property type="match status" value="1"/>
</dbReference>
<dbReference type="EMBL" id="BMJC01000005">
    <property type="protein sequence ID" value="GGB15917.1"/>
    <property type="molecule type" value="Genomic_DNA"/>
</dbReference>
<feature type="transmembrane region" description="Helical" evidence="6">
    <location>
        <begin position="352"/>
        <end position="375"/>
    </location>
</feature>
<evidence type="ECO:0000256" key="3">
    <source>
        <dbReference type="ARBA" id="ARBA00022692"/>
    </source>
</evidence>
<sequence length="816" mass="91417">MFKNHLKLAWRGLLKRKGYSALNIFGLTIGITCCLLIFNYVAYERSYDTFQPNSGRIVRLRMDSYQEGKLAWKSATVYPAIAPAMKKEFPEVEKFCRLIDANLLLTNPEKTVKFNELKGYYADPSALDMLDIHLTKGNPATALDGPGKILLSESMAKKYFGNEDPMGKRLTGQGGFGGGLETYEVTGVFKEYPANSHLILHHLVSYSTLGKITREQWHDSTNLTETSWGWYDYYDYVQLRRGADWKALQAKLPAFADRHMNNEQWHKKNNVRSELYLIPMPDIHLWSNYNQEAEVNGNGKAVGFLFLIAFLIIAIAWINYTNLATARSLERAKEVGLRKVLGAIRIDLISQFLIESFLLNTLALALAILLSILLAPSFATLIGSDAGPFSLPAPYALGFAGIFLLGSFLSGLYPAFILSGYHPITVLKGLFRNTTRGQVLRKGLIIGQFAVSVILITGTILVYQQVQYMRRQQLGFNIDQTLVLDGPGSSQQDSTYKTIFQPFTTGLLQQTGIKSITASSNVMGQEIYWTNSVNRVGASTKSAITLYILGIDYNFIPDYNLHLVAGRNFSPDYPTDKQAILINETALPLFGFKNAADALNGKLVWGDTGHIIGVVADYHHQGLQKAINPLLIRCIPDMRNYYSIKFTSTDVHQTITAIKKAWDRYFPNDPFNYFFLDESFNQQYKSDTRFGATFGIFATLAIIIACFGLLGLSAYNVLQRTKEIGIRKVLGATEQSLVFLLSKEFLYLVLISLVIAIPLAWWVMHSWLQDYAYRISIQWWVFALGGLLALAIALTTVGIQALRASLANPAKSLRTE</sequence>
<evidence type="ECO:0000259" key="7">
    <source>
        <dbReference type="Pfam" id="PF02687"/>
    </source>
</evidence>
<dbReference type="InterPro" id="IPR025857">
    <property type="entry name" value="MacB_PCD"/>
</dbReference>
<dbReference type="RefSeq" id="WP_188936010.1">
    <property type="nucleotide sequence ID" value="NZ_BMJC01000005.1"/>
</dbReference>
<dbReference type="InterPro" id="IPR003838">
    <property type="entry name" value="ABC3_permease_C"/>
</dbReference>
<reference evidence="9" key="1">
    <citation type="journal article" date="2014" name="Int. J. Syst. Evol. Microbiol.">
        <title>Complete genome sequence of Corynebacterium casei LMG S-19264T (=DSM 44701T), isolated from a smear-ripened cheese.</title>
        <authorList>
            <consortium name="US DOE Joint Genome Institute (JGI-PGF)"/>
            <person name="Walter F."/>
            <person name="Albersmeier A."/>
            <person name="Kalinowski J."/>
            <person name="Ruckert C."/>
        </authorList>
    </citation>
    <scope>NUCLEOTIDE SEQUENCE</scope>
    <source>
        <strain evidence="9">CGMCC 1.15448</strain>
    </source>
</reference>
<dbReference type="GO" id="GO:0022857">
    <property type="term" value="F:transmembrane transporter activity"/>
    <property type="evidence" value="ECO:0007669"/>
    <property type="project" value="TreeGrafter"/>
</dbReference>
<feature type="transmembrane region" description="Helical" evidence="6">
    <location>
        <begin position="439"/>
        <end position="463"/>
    </location>
</feature>
<feature type="transmembrane region" description="Helical" evidence="6">
    <location>
        <begin position="745"/>
        <end position="765"/>
    </location>
</feature>
<evidence type="ECO:0000313" key="10">
    <source>
        <dbReference type="Proteomes" id="UP000607559"/>
    </source>
</evidence>
<dbReference type="Pfam" id="PF02687">
    <property type="entry name" value="FtsX"/>
    <property type="match status" value="2"/>
</dbReference>
<evidence type="ECO:0000259" key="8">
    <source>
        <dbReference type="Pfam" id="PF12704"/>
    </source>
</evidence>
<reference evidence="9" key="2">
    <citation type="submission" date="2020-09" db="EMBL/GenBank/DDBJ databases">
        <authorList>
            <person name="Sun Q."/>
            <person name="Zhou Y."/>
        </authorList>
    </citation>
    <scope>NUCLEOTIDE SEQUENCE</scope>
    <source>
        <strain evidence="9">CGMCC 1.15448</strain>
    </source>
</reference>
<feature type="domain" description="ABC3 transporter permease C-terminal" evidence="7">
    <location>
        <begin position="307"/>
        <end position="419"/>
    </location>
</feature>
<comment type="subcellular location">
    <subcellularLocation>
        <location evidence="1">Cell membrane</location>
        <topology evidence="1">Multi-pass membrane protein</topology>
    </subcellularLocation>
</comment>
<evidence type="ECO:0000256" key="4">
    <source>
        <dbReference type="ARBA" id="ARBA00022989"/>
    </source>
</evidence>
<organism evidence="9 10">
    <name type="scientific">Puia dinghuensis</name>
    <dbReference type="NCBI Taxonomy" id="1792502"/>
    <lineage>
        <taxon>Bacteria</taxon>
        <taxon>Pseudomonadati</taxon>
        <taxon>Bacteroidota</taxon>
        <taxon>Chitinophagia</taxon>
        <taxon>Chitinophagales</taxon>
        <taxon>Chitinophagaceae</taxon>
        <taxon>Puia</taxon>
    </lineage>
</organism>
<dbReference type="Proteomes" id="UP000607559">
    <property type="component" value="Unassembled WGS sequence"/>
</dbReference>
<feature type="transmembrane region" description="Helical" evidence="6">
    <location>
        <begin position="21"/>
        <end position="43"/>
    </location>
</feature>
<dbReference type="GO" id="GO:0005886">
    <property type="term" value="C:plasma membrane"/>
    <property type="evidence" value="ECO:0007669"/>
    <property type="project" value="UniProtKB-SubCell"/>
</dbReference>
<comment type="caution">
    <text evidence="9">The sequence shown here is derived from an EMBL/GenBank/DDBJ whole genome shotgun (WGS) entry which is preliminary data.</text>
</comment>
<gene>
    <name evidence="9" type="ORF">GCM10011511_44710</name>
</gene>
<feature type="transmembrane region" description="Helical" evidence="6">
    <location>
        <begin position="777"/>
        <end position="802"/>
    </location>
</feature>
<evidence type="ECO:0000256" key="6">
    <source>
        <dbReference type="SAM" id="Phobius"/>
    </source>
</evidence>
<dbReference type="Pfam" id="PF12704">
    <property type="entry name" value="MacB_PCD"/>
    <property type="match status" value="1"/>
</dbReference>
<accession>A0A8J2UHA5</accession>
<evidence type="ECO:0000256" key="2">
    <source>
        <dbReference type="ARBA" id="ARBA00022475"/>
    </source>
</evidence>
<dbReference type="PANTHER" id="PTHR30572:SF18">
    <property type="entry name" value="ABC-TYPE MACROLIDE FAMILY EXPORT SYSTEM PERMEASE COMPONENT 2"/>
    <property type="match status" value="1"/>
</dbReference>
<feature type="transmembrane region" description="Helical" evidence="6">
    <location>
        <begin position="694"/>
        <end position="718"/>
    </location>
</feature>
<dbReference type="AlphaFoldDB" id="A0A8J2UHA5"/>
<keyword evidence="10" id="KW-1185">Reference proteome</keyword>
<proteinExistence type="predicted"/>
<feature type="transmembrane region" description="Helical" evidence="6">
    <location>
        <begin position="301"/>
        <end position="320"/>
    </location>
</feature>
<feature type="domain" description="MacB-like periplasmic core" evidence="8">
    <location>
        <begin position="20"/>
        <end position="253"/>
    </location>
</feature>
<protein>
    <submittedName>
        <fullName evidence="9">ABC transporter permease</fullName>
    </submittedName>
</protein>
<name>A0A8J2UHA5_9BACT</name>
<keyword evidence="4 6" id="KW-1133">Transmembrane helix</keyword>
<keyword evidence="2" id="KW-1003">Cell membrane</keyword>
<feature type="transmembrane region" description="Helical" evidence="6">
    <location>
        <begin position="395"/>
        <end position="418"/>
    </location>
</feature>
<dbReference type="InterPro" id="IPR050250">
    <property type="entry name" value="Macrolide_Exporter_MacB"/>
</dbReference>
<feature type="domain" description="ABC3 transporter permease C-terminal" evidence="7">
    <location>
        <begin position="696"/>
        <end position="808"/>
    </location>
</feature>
<keyword evidence="3 6" id="KW-0812">Transmembrane</keyword>
<evidence type="ECO:0000313" key="9">
    <source>
        <dbReference type="EMBL" id="GGB15917.1"/>
    </source>
</evidence>
<evidence type="ECO:0000256" key="1">
    <source>
        <dbReference type="ARBA" id="ARBA00004651"/>
    </source>
</evidence>
<evidence type="ECO:0000256" key="5">
    <source>
        <dbReference type="ARBA" id="ARBA00023136"/>
    </source>
</evidence>